<comment type="caution">
    <text evidence="3">The sequence shown here is derived from an EMBL/GenBank/DDBJ whole genome shotgun (WGS) entry which is preliminary data.</text>
</comment>
<keyword evidence="4" id="KW-1185">Reference proteome</keyword>
<evidence type="ECO:0000256" key="2">
    <source>
        <dbReference type="SAM" id="SignalP"/>
    </source>
</evidence>
<keyword evidence="2" id="KW-0732">Signal</keyword>
<accession>A0ABP8V2A2</accession>
<reference evidence="4" key="1">
    <citation type="journal article" date="2019" name="Int. J. Syst. Evol. Microbiol.">
        <title>The Global Catalogue of Microorganisms (GCM) 10K type strain sequencing project: providing services to taxonomists for standard genome sequencing and annotation.</title>
        <authorList>
            <consortium name="The Broad Institute Genomics Platform"/>
            <consortium name="The Broad Institute Genome Sequencing Center for Infectious Disease"/>
            <person name="Wu L."/>
            <person name="Ma J."/>
        </authorList>
    </citation>
    <scope>NUCLEOTIDE SEQUENCE [LARGE SCALE GENOMIC DNA]</scope>
    <source>
        <strain evidence="4">JCM 17805</strain>
    </source>
</reference>
<evidence type="ECO:0000313" key="3">
    <source>
        <dbReference type="EMBL" id="GAA4650358.1"/>
    </source>
</evidence>
<evidence type="ECO:0000256" key="1">
    <source>
        <dbReference type="SAM" id="MobiDB-lite"/>
    </source>
</evidence>
<feature type="region of interest" description="Disordered" evidence="1">
    <location>
        <begin position="56"/>
        <end position="83"/>
    </location>
</feature>
<sequence>MVVIRRYATRFLIPLLLAVAGQGYAAATEQTDSALPIFRFNENQWFELSITTQSRPETAFDIEDEQNRERMKDRQENEKGRDNIFPDELEFMNELRLRYQFRFK</sequence>
<dbReference type="EMBL" id="BAABFL010000389">
    <property type="protein sequence ID" value="GAA4650358.1"/>
    <property type="molecule type" value="Genomic_DNA"/>
</dbReference>
<protein>
    <submittedName>
        <fullName evidence="3">Uncharacterized protein</fullName>
    </submittedName>
</protein>
<dbReference type="RefSeq" id="WP_345196522.1">
    <property type="nucleotide sequence ID" value="NZ_BAABFL010000389.1"/>
</dbReference>
<feature type="compositionally biased region" description="Basic and acidic residues" evidence="1">
    <location>
        <begin position="65"/>
        <end position="83"/>
    </location>
</feature>
<organism evidence="3 4">
    <name type="scientific">Kistimonas scapharcae</name>
    <dbReference type="NCBI Taxonomy" id="1036133"/>
    <lineage>
        <taxon>Bacteria</taxon>
        <taxon>Pseudomonadati</taxon>
        <taxon>Pseudomonadota</taxon>
        <taxon>Gammaproteobacteria</taxon>
        <taxon>Oceanospirillales</taxon>
        <taxon>Endozoicomonadaceae</taxon>
        <taxon>Kistimonas</taxon>
    </lineage>
</organism>
<name>A0ABP8V2A2_9GAMM</name>
<dbReference type="Proteomes" id="UP001500604">
    <property type="component" value="Unassembled WGS sequence"/>
</dbReference>
<gene>
    <name evidence="3" type="ORF">GCM10023116_26410</name>
</gene>
<feature type="signal peptide" evidence="2">
    <location>
        <begin position="1"/>
        <end position="25"/>
    </location>
</feature>
<feature type="chain" id="PRO_5045471581" evidence="2">
    <location>
        <begin position="26"/>
        <end position="104"/>
    </location>
</feature>
<proteinExistence type="predicted"/>
<evidence type="ECO:0000313" key="4">
    <source>
        <dbReference type="Proteomes" id="UP001500604"/>
    </source>
</evidence>